<evidence type="ECO:0000256" key="2">
    <source>
        <dbReference type="ARBA" id="ARBA00022475"/>
    </source>
</evidence>
<feature type="region of interest" description="Disordered" evidence="9">
    <location>
        <begin position="1"/>
        <end position="52"/>
    </location>
</feature>
<dbReference type="InterPro" id="IPR036412">
    <property type="entry name" value="HAD-like_sf"/>
</dbReference>
<dbReference type="SUPFAM" id="SSF81660">
    <property type="entry name" value="Metal cation-transporting ATPase, ATP-binding domain N"/>
    <property type="match status" value="1"/>
</dbReference>
<dbReference type="SFLD" id="SFLDF00027">
    <property type="entry name" value="p-type_atpase"/>
    <property type="match status" value="1"/>
</dbReference>
<evidence type="ECO:0000256" key="4">
    <source>
        <dbReference type="ARBA" id="ARBA00022741"/>
    </source>
</evidence>
<evidence type="ECO:0000256" key="6">
    <source>
        <dbReference type="ARBA" id="ARBA00022967"/>
    </source>
</evidence>
<keyword evidence="8 10" id="KW-0472">Membrane</keyword>
<keyword evidence="3 10" id="KW-0812">Transmembrane</keyword>
<feature type="transmembrane region" description="Helical" evidence="10">
    <location>
        <begin position="869"/>
        <end position="891"/>
    </location>
</feature>
<dbReference type="InterPro" id="IPR008250">
    <property type="entry name" value="ATPase_P-typ_transduc_dom_A_sf"/>
</dbReference>
<dbReference type="SMART" id="SM00831">
    <property type="entry name" value="Cation_ATPase_N"/>
    <property type="match status" value="1"/>
</dbReference>
<dbReference type="SUPFAM" id="SSF81653">
    <property type="entry name" value="Calcium ATPase, transduction domain A"/>
    <property type="match status" value="1"/>
</dbReference>
<dbReference type="InterPro" id="IPR004014">
    <property type="entry name" value="ATPase_P-typ_cation-transptr_N"/>
</dbReference>
<feature type="transmembrane region" description="Helical" evidence="10">
    <location>
        <begin position="333"/>
        <end position="355"/>
    </location>
</feature>
<feature type="transmembrane region" description="Helical" evidence="10">
    <location>
        <begin position="1013"/>
        <end position="1032"/>
    </location>
</feature>
<keyword evidence="7 10" id="KW-1133">Transmembrane helix</keyword>
<dbReference type="PROSITE" id="PS00154">
    <property type="entry name" value="ATPASE_E1_E2"/>
    <property type="match status" value="1"/>
</dbReference>
<dbReference type="PANTHER" id="PTHR43294:SF21">
    <property type="entry name" value="CATION TRANSPORTING ATPASE"/>
    <property type="match status" value="1"/>
</dbReference>
<dbReference type="PRINTS" id="PR00119">
    <property type="entry name" value="CATATPASE"/>
</dbReference>
<feature type="transmembrane region" description="Helical" evidence="10">
    <location>
        <begin position="367"/>
        <end position="384"/>
    </location>
</feature>
<dbReference type="InterPro" id="IPR018303">
    <property type="entry name" value="ATPase_P-typ_P_site"/>
</dbReference>
<keyword evidence="6" id="KW-1278">Translocase</keyword>
<dbReference type="InterPro" id="IPR059000">
    <property type="entry name" value="ATPase_P-type_domA"/>
</dbReference>
<dbReference type="EMBL" id="JAQHRD010000006">
    <property type="protein sequence ID" value="KAJ6439432.1"/>
    <property type="molecule type" value="Genomic_DNA"/>
</dbReference>
<evidence type="ECO:0000313" key="13">
    <source>
        <dbReference type="Proteomes" id="UP001163105"/>
    </source>
</evidence>
<dbReference type="GO" id="GO:0016887">
    <property type="term" value="F:ATP hydrolysis activity"/>
    <property type="evidence" value="ECO:0007669"/>
    <property type="project" value="InterPro"/>
</dbReference>
<sequence>MAPEASLAWREEDAEKERPTRRGRLASARRSMSRRRSRSSSRNPRTIDPAAAIPIQYRSLSQDIDEAERDQQLNRAKAKDAVVLKFETIDWHTKTLEDVQKQLEVDPASGISAREAEARLTKHGKNKISPLPNPWFWKVFGYFFKGFGSMLCVGGILVFISWKPLGDPPQVANLALGIVLIAVFVIQAAFNGWQDYSSSRVMHSITAMLPESCHAVRDGVQVELSATDIVPGDILLLKAGNRIPADIRFLEVSHDMSTDRAVLTGESKPVTGTIVSTDENYLETRCIGLQGTHCVSGTAKGIVVATGDSTVFGQIAKLTGEPKSTLTTIEKEILRFVLLIFAIMVTWIVVLAAVWGGWLRKDHPDWISVPALIVSCVSVAIAYIPEGLPIAVTASLTITANLMKKNQILCKSLKTVETLGAVSVICSDKTGTLTSNRMSVADCASSTTTFTPESAKEEMTLNRNSGLGQLRAVAGLCNAATFDAETLAKPLTERRIFGDATDQAALRFAESFGPVSELQKAWRSTFELAFDSKNKFMAKAFTLFQSNGLAMALSSEEAAQYKSNSTLLTVKGAPDILLERCSNIVNKDGTVSSLTEKTSADIKQLKNKWSSDGKRVIVLARKILNADIIMPSASGKQEELMLRELKGDLTLVGLLALIDPPRPEIPGVMQTLRGAGIRTFMVTGDFGLTALAIARQCAMVTSATIHDSAALVRFPTGSGDEKRSQIAPDAALVLTGSDLMKLNDHQWEQVCSYPEIVFSRTTPDQKLRIVREFQARDQVVGMTGDGVNDAPALKAADIGISLATGSDIAIEAADMVLLDSFAAIVEAVRYGRLVFDNLKKIIAYLLPAGSWSEFWPVFTNVIFGLPQILSSFLMIIICCFTDCIGAVVLAYEKPEADLLLRAPRNPKTTKLVNWQLMFHAYALVGMIESLLSFTMAYWYLERTGIHFGDLWFKFGEVPAGVDKDYYDARLNEASSIYFINLVVMQWFNLMAVRTRHLSIFQHPPAFNKATQNLLLFPAIVLTLGIAVIWLYVPKLQEVLATSGVPAEHYFLPGALGLGLLCLDEGRKAAGDPEIDIDINYYHGSTSQRTRVSSGQANRPTVEIGVGGGARAARRCGIRWDQHSAVLGSTRGGLDFRLNPVEAD</sequence>
<dbReference type="Pfam" id="PF13246">
    <property type="entry name" value="Cation_ATPase"/>
    <property type="match status" value="1"/>
</dbReference>
<gene>
    <name evidence="12" type="primary">ATP1A</name>
    <name evidence="12" type="ORF">O9K51_07317</name>
</gene>
<proteinExistence type="predicted"/>
<dbReference type="PRINTS" id="PR00121">
    <property type="entry name" value="NAKATPASE"/>
</dbReference>
<dbReference type="Pfam" id="PF00690">
    <property type="entry name" value="Cation_ATPase_N"/>
    <property type="match status" value="1"/>
</dbReference>
<feature type="transmembrane region" description="Helical" evidence="10">
    <location>
        <begin position="841"/>
        <end position="863"/>
    </location>
</feature>
<evidence type="ECO:0000313" key="12">
    <source>
        <dbReference type="EMBL" id="KAJ6439432.1"/>
    </source>
</evidence>
<feature type="transmembrane region" description="Helical" evidence="10">
    <location>
        <begin position="975"/>
        <end position="992"/>
    </location>
</feature>
<reference evidence="12" key="1">
    <citation type="submission" date="2023-01" db="EMBL/GenBank/DDBJ databases">
        <title>The growth and conidiation of Purpureocillium lavendulum are regulated by nitrogen source and histone H3K14 acetylation.</title>
        <authorList>
            <person name="Tang P."/>
            <person name="Han J."/>
            <person name="Zhang C."/>
            <person name="Tang P."/>
            <person name="Qi F."/>
            <person name="Zhang K."/>
            <person name="Liang L."/>
        </authorList>
    </citation>
    <scope>NUCLEOTIDE SEQUENCE</scope>
    <source>
        <strain evidence="12">YMF1.00683</strain>
    </source>
</reference>
<dbReference type="GO" id="GO:0005391">
    <property type="term" value="F:P-type sodium:potassium-exchanging transporter activity"/>
    <property type="evidence" value="ECO:0007669"/>
    <property type="project" value="TreeGrafter"/>
</dbReference>
<dbReference type="GO" id="GO:0005886">
    <property type="term" value="C:plasma membrane"/>
    <property type="evidence" value="ECO:0007669"/>
    <property type="project" value="UniProtKB-SubCell"/>
</dbReference>
<evidence type="ECO:0000256" key="5">
    <source>
        <dbReference type="ARBA" id="ARBA00022840"/>
    </source>
</evidence>
<dbReference type="InterPro" id="IPR023298">
    <property type="entry name" value="ATPase_P-typ_TM_dom_sf"/>
</dbReference>
<evidence type="ECO:0000256" key="3">
    <source>
        <dbReference type="ARBA" id="ARBA00022692"/>
    </source>
</evidence>
<name>A0AB34FJY8_9HYPO</name>
<dbReference type="SFLD" id="SFLDS00003">
    <property type="entry name" value="Haloacid_Dehalogenase"/>
    <property type="match status" value="1"/>
</dbReference>
<dbReference type="GO" id="GO:1990573">
    <property type="term" value="P:potassium ion import across plasma membrane"/>
    <property type="evidence" value="ECO:0007669"/>
    <property type="project" value="TreeGrafter"/>
</dbReference>
<feature type="compositionally biased region" description="Basic and acidic residues" evidence="9">
    <location>
        <begin position="9"/>
        <end position="20"/>
    </location>
</feature>
<evidence type="ECO:0000256" key="9">
    <source>
        <dbReference type="SAM" id="MobiDB-lite"/>
    </source>
</evidence>
<dbReference type="GO" id="GO:0030007">
    <property type="term" value="P:intracellular potassium ion homeostasis"/>
    <property type="evidence" value="ECO:0007669"/>
    <property type="project" value="TreeGrafter"/>
</dbReference>
<dbReference type="Pfam" id="PF00122">
    <property type="entry name" value="E1-E2_ATPase"/>
    <property type="match status" value="1"/>
</dbReference>
<organism evidence="12 13">
    <name type="scientific">Purpureocillium lavendulum</name>
    <dbReference type="NCBI Taxonomy" id="1247861"/>
    <lineage>
        <taxon>Eukaryota</taxon>
        <taxon>Fungi</taxon>
        <taxon>Dikarya</taxon>
        <taxon>Ascomycota</taxon>
        <taxon>Pezizomycotina</taxon>
        <taxon>Sordariomycetes</taxon>
        <taxon>Hypocreomycetidae</taxon>
        <taxon>Hypocreales</taxon>
        <taxon>Ophiocordycipitaceae</taxon>
        <taxon>Purpureocillium</taxon>
    </lineage>
</organism>
<comment type="subcellular location">
    <subcellularLocation>
        <location evidence="1">Cell membrane</location>
        <topology evidence="1">Multi-pass membrane protein</topology>
    </subcellularLocation>
</comment>
<accession>A0AB34FJY8</accession>
<dbReference type="PANTHER" id="PTHR43294">
    <property type="entry name" value="SODIUM/POTASSIUM-TRANSPORTING ATPASE SUBUNIT ALPHA"/>
    <property type="match status" value="1"/>
</dbReference>
<dbReference type="GO" id="GO:0006883">
    <property type="term" value="P:intracellular sodium ion homeostasis"/>
    <property type="evidence" value="ECO:0007669"/>
    <property type="project" value="TreeGrafter"/>
</dbReference>
<dbReference type="Gene3D" id="3.40.50.1000">
    <property type="entry name" value="HAD superfamily/HAD-like"/>
    <property type="match status" value="1"/>
</dbReference>
<dbReference type="GO" id="GO:0005524">
    <property type="term" value="F:ATP binding"/>
    <property type="evidence" value="ECO:0007669"/>
    <property type="project" value="UniProtKB-KW"/>
</dbReference>
<dbReference type="Proteomes" id="UP001163105">
    <property type="component" value="Unassembled WGS sequence"/>
</dbReference>
<feature type="transmembrane region" description="Helical" evidence="10">
    <location>
        <begin position="912"/>
        <end position="940"/>
    </location>
</feature>
<protein>
    <submittedName>
        <fullName evidence="12">Na/K ATPase alpha 1 subunit</fullName>
    </submittedName>
</protein>
<dbReference type="GO" id="GO:0036376">
    <property type="term" value="P:sodium ion export across plasma membrane"/>
    <property type="evidence" value="ECO:0007669"/>
    <property type="project" value="TreeGrafter"/>
</dbReference>
<evidence type="ECO:0000256" key="7">
    <source>
        <dbReference type="ARBA" id="ARBA00022989"/>
    </source>
</evidence>
<dbReference type="Gene3D" id="3.40.1110.10">
    <property type="entry name" value="Calcium-transporting ATPase, cytoplasmic domain N"/>
    <property type="match status" value="1"/>
</dbReference>
<keyword evidence="13" id="KW-1185">Reference proteome</keyword>
<keyword evidence="2" id="KW-1003">Cell membrane</keyword>
<dbReference type="NCBIfam" id="TIGR01494">
    <property type="entry name" value="ATPase_P-type"/>
    <property type="match status" value="2"/>
</dbReference>
<keyword evidence="4" id="KW-0547">Nucleotide-binding</keyword>
<evidence type="ECO:0000256" key="10">
    <source>
        <dbReference type="SAM" id="Phobius"/>
    </source>
</evidence>
<dbReference type="InterPro" id="IPR001757">
    <property type="entry name" value="P_typ_ATPase"/>
</dbReference>
<feature type="domain" description="Cation-transporting P-type ATPase N-terminal" evidence="11">
    <location>
        <begin position="90"/>
        <end position="163"/>
    </location>
</feature>
<feature type="transmembrane region" description="Helical" evidence="10">
    <location>
        <begin position="135"/>
        <end position="162"/>
    </location>
</feature>
<dbReference type="Gene3D" id="2.70.150.10">
    <property type="entry name" value="Calcium-transporting ATPase, cytoplasmic transduction domain A"/>
    <property type="match status" value="1"/>
</dbReference>
<dbReference type="SFLD" id="SFLDG00002">
    <property type="entry name" value="C1.7:_P-type_atpase_like"/>
    <property type="match status" value="1"/>
</dbReference>
<dbReference type="InterPro" id="IPR006068">
    <property type="entry name" value="ATPase_P-typ_cation-transptr_C"/>
</dbReference>
<dbReference type="AlphaFoldDB" id="A0AB34FJY8"/>
<dbReference type="FunFam" id="3.40.1110.10:FF:000114">
    <property type="entry name" value="H /K ATPase alpha subunit, putative"/>
    <property type="match status" value="1"/>
</dbReference>
<dbReference type="GO" id="GO:1902600">
    <property type="term" value="P:proton transmembrane transport"/>
    <property type="evidence" value="ECO:0007669"/>
    <property type="project" value="TreeGrafter"/>
</dbReference>
<dbReference type="Gene3D" id="1.20.1110.10">
    <property type="entry name" value="Calcium-transporting ATPase, transmembrane domain"/>
    <property type="match status" value="1"/>
</dbReference>
<evidence type="ECO:0000256" key="1">
    <source>
        <dbReference type="ARBA" id="ARBA00004651"/>
    </source>
</evidence>
<feature type="transmembrane region" description="Helical" evidence="10">
    <location>
        <begin position="174"/>
        <end position="193"/>
    </location>
</feature>
<comment type="caution">
    <text evidence="12">The sequence shown here is derived from an EMBL/GenBank/DDBJ whole genome shotgun (WGS) entry which is preliminary data.</text>
</comment>
<evidence type="ECO:0000256" key="8">
    <source>
        <dbReference type="ARBA" id="ARBA00023136"/>
    </source>
</evidence>
<dbReference type="InterPro" id="IPR023214">
    <property type="entry name" value="HAD_sf"/>
</dbReference>
<dbReference type="InterPro" id="IPR023299">
    <property type="entry name" value="ATPase_P-typ_cyto_dom_N"/>
</dbReference>
<dbReference type="SUPFAM" id="SSF81665">
    <property type="entry name" value="Calcium ATPase, transmembrane domain M"/>
    <property type="match status" value="1"/>
</dbReference>
<dbReference type="SUPFAM" id="SSF56784">
    <property type="entry name" value="HAD-like"/>
    <property type="match status" value="1"/>
</dbReference>
<keyword evidence="5" id="KW-0067">ATP-binding</keyword>
<dbReference type="Pfam" id="PF00689">
    <property type="entry name" value="Cation_ATPase_C"/>
    <property type="match status" value="1"/>
</dbReference>
<dbReference type="InterPro" id="IPR044492">
    <property type="entry name" value="P_typ_ATPase_HD_dom"/>
</dbReference>
<dbReference type="InterPro" id="IPR050510">
    <property type="entry name" value="Cation_transp_ATPase_P-type"/>
</dbReference>
<evidence type="ECO:0000259" key="11">
    <source>
        <dbReference type="SMART" id="SM00831"/>
    </source>
</evidence>